<dbReference type="SMART" id="SM00367">
    <property type="entry name" value="LRR_CC"/>
    <property type="match status" value="6"/>
</dbReference>
<dbReference type="AlphaFoldDB" id="A0A835WNS8"/>
<name>A0A835WNS8_9CHLO</name>
<dbReference type="PANTHER" id="PTHR13318">
    <property type="entry name" value="PARTNER OF PAIRED, ISOFORM B-RELATED"/>
    <property type="match status" value="1"/>
</dbReference>
<evidence type="ECO:0000313" key="3">
    <source>
        <dbReference type="EMBL" id="KAG2451228.1"/>
    </source>
</evidence>
<dbReference type="PANTHER" id="PTHR13318:SF190">
    <property type="entry name" value="PARTNER OF PAIRED, ISOFORM B"/>
    <property type="match status" value="1"/>
</dbReference>
<keyword evidence="4" id="KW-1185">Reference proteome</keyword>
<feature type="region of interest" description="Disordered" evidence="2">
    <location>
        <begin position="639"/>
        <end position="661"/>
    </location>
</feature>
<dbReference type="InterPro" id="IPR032675">
    <property type="entry name" value="LRR_dom_sf"/>
</dbReference>
<dbReference type="InterPro" id="IPR006553">
    <property type="entry name" value="Leu-rich_rpt_Cys-con_subtyp"/>
</dbReference>
<evidence type="ECO:0000313" key="4">
    <source>
        <dbReference type="Proteomes" id="UP000613740"/>
    </source>
</evidence>
<dbReference type="GO" id="GO:0031146">
    <property type="term" value="P:SCF-dependent proteasomal ubiquitin-dependent protein catabolic process"/>
    <property type="evidence" value="ECO:0007669"/>
    <property type="project" value="TreeGrafter"/>
</dbReference>
<dbReference type="Gene3D" id="3.80.10.10">
    <property type="entry name" value="Ribonuclease Inhibitor"/>
    <property type="match status" value="3"/>
</dbReference>
<evidence type="ECO:0008006" key="5">
    <source>
        <dbReference type="Google" id="ProtNLM"/>
    </source>
</evidence>
<evidence type="ECO:0000256" key="1">
    <source>
        <dbReference type="ARBA" id="ARBA00004430"/>
    </source>
</evidence>
<dbReference type="OrthoDB" id="547500at2759"/>
<feature type="compositionally biased region" description="Pro residues" evidence="2">
    <location>
        <begin position="642"/>
        <end position="656"/>
    </location>
</feature>
<accession>A0A835WNS8</accession>
<feature type="region of interest" description="Disordered" evidence="2">
    <location>
        <begin position="772"/>
        <end position="817"/>
    </location>
</feature>
<dbReference type="EMBL" id="JAEHOD010000008">
    <property type="protein sequence ID" value="KAG2451228.1"/>
    <property type="molecule type" value="Genomic_DNA"/>
</dbReference>
<comment type="subcellular location">
    <subcellularLocation>
        <location evidence="1">Cytoplasm</location>
        <location evidence="1">Cytoskeleton</location>
        <location evidence="1">Cilium axoneme</location>
    </subcellularLocation>
</comment>
<dbReference type="GO" id="GO:0005930">
    <property type="term" value="C:axoneme"/>
    <property type="evidence" value="ECO:0007669"/>
    <property type="project" value="UniProtKB-SubCell"/>
</dbReference>
<feature type="compositionally biased region" description="Gly residues" evidence="2">
    <location>
        <begin position="808"/>
        <end position="817"/>
    </location>
</feature>
<proteinExistence type="predicted"/>
<evidence type="ECO:0000256" key="2">
    <source>
        <dbReference type="SAM" id="MobiDB-lite"/>
    </source>
</evidence>
<comment type="caution">
    <text evidence="3">The sequence shown here is derived from an EMBL/GenBank/DDBJ whole genome shotgun (WGS) entry which is preliminary data.</text>
</comment>
<sequence length="879" mass="88103">MSELPAEVAELPAEVLRQHLAPVLLALAPDALRAFRCASRATRDDAAQWVRGLRRLPGTHPVPPDLGARFPRLTRLDLSGDSGLMGGLSLFRALQSVGHGLLSLDLGGCSGLRASFVARQLVVACPRLQHLALSCCCSAPPEAEENVFRALAAAPHLPATLTSLELRCGPAFQPELTHLAGLPAVQLLRVYGCRTVDDNAVAQLPRLLPGLRELHVGEQASRRGRHIRGEGLAALVGCSGLLRLSLGCTEPEPRRLAAALAVLTQLTELDVSGCDPVMLDSIGLLQPLAAAGGAQGDGLQVMALPAAYTLDQLARGLPQVLHAASSAAAATSTPAGPAASGAAAAAAAAVAAAAAAAAAGGQAPHPAGLQVLRLHASAQLPALVAAPLLALAGLRELRLSHCGPPPALPEAALAAAATALSSLTSLQLAQEGGADSDGMMLAGDEPGGDEGAEAAAERREQEAAADAAPPPPRRGWSWYELLPSWVSLRRLEITGADSLTDEHLHAMGTSLPLLTHFALSRSGGVSGGGGSERGFASWPAGCRCLSSVSLYDCAGIGDEALGHLAVLPALTCLALAHLPYVGPHGVRQLVAGATRLAVLTIERLAGTPAVALAELWRLPALESLSLRMCEVTNLSLQMALEPSPPPPPPAAPPAPPGRSNGVAASVAAARGSGEGTVAAVMQDWGRLTVVEASTATAAADKVEGGGAATGAPAPVARLSRLDLQGTLVTTAGLRVLGRAAGLTHLNLSHCVDVNDGFVEMLLAGRRVAGGGDEVSGRGGGGMAGEAREEGAGAAARVATSGTSSGEDGAQGGGGGGAAPLVSGAGGHAGGGGAGRVANTLPLLPCLVLVDLRGCSVSEPALARLAATGIAVNAGFGAWR</sequence>
<gene>
    <name evidence="3" type="ORF">HYH02_003835</name>
</gene>
<dbReference type="SUPFAM" id="SSF52047">
    <property type="entry name" value="RNI-like"/>
    <property type="match status" value="2"/>
</dbReference>
<feature type="region of interest" description="Disordered" evidence="2">
    <location>
        <begin position="434"/>
        <end position="472"/>
    </location>
</feature>
<protein>
    <recommendedName>
        <fullName evidence="5">F-box domain-containing protein</fullName>
    </recommendedName>
</protein>
<feature type="compositionally biased region" description="Low complexity" evidence="2">
    <location>
        <begin position="791"/>
        <end position="807"/>
    </location>
</feature>
<dbReference type="Proteomes" id="UP000613740">
    <property type="component" value="Unassembled WGS sequence"/>
</dbReference>
<dbReference type="GO" id="GO:0019005">
    <property type="term" value="C:SCF ubiquitin ligase complex"/>
    <property type="evidence" value="ECO:0007669"/>
    <property type="project" value="TreeGrafter"/>
</dbReference>
<reference evidence="3" key="1">
    <citation type="journal article" date="2020" name="bioRxiv">
        <title>Comparative genomics of Chlamydomonas.</title>
        <authorList>
            <person name="Craig R.J."/>
            <person name="Hasan A.R."/>
            <person name="Ness R.W."/>
            <person name="Keightley P.D."/>
        </authorList>
    </citation>
    <scope>NUCLEOTIDE SEQUENCE</scope>
    <source>
        <strain evidence="3">CCAP 11/173</strain>
    </source>
</reference>
<feature type="compositionally biased region" description="Gly residues" evidence="2">
    <location>
        <begin position="772"/>
        <end position="783"/>
    </location>
</feature>
<organism evidence="3 4">
    <name type="scientific">Chlamydomonas schloesseri</name>
    <dbReference type="NCBI Taxonomy" id="2026947"/>
    <lineage>
        <taxon>Eukaryota</taxon>
        <taxon>Viridiplantae</taxon>
        <taxon>Chlorophyta</taxon>
        <taxon>core chlorophytes</taxon>
        <taxon>Chlorophyceae</taxon>
        <taxon>CS clade</taxon>
        <taxon>Chlamydomonadales</taxon>
        <taxon>Chlamydomonadaceae</taxon>
        <taxon>Chlamydomonas</taxon>
    </lineage>
</organism>